<dbReference type="SUPFAM" id="SSF111369">
    <property type="entry name" value="HlyD-like secretion proteins"/>
    <property type="match status" value="1"/>
</dbReference>
<keyword evidence="4" id="KW-0175">Coiled coil</keyword>
<dbReference type="PROSITE" id="PS51257">
    <property type="entry name" value="PROKAR_LIPOPROTEIN"/>
    <property type="match status" value="1"/>
</dbReference>
<feature type="signal peptide" evidence="6">
    <location>
        <begin position="1"/>
        <end position="33"/>
    </location>
</feature>
<dbReference type="NCBIfam" id="TIGR01730">
    <property type="entry name" value="RND_mfp"/>
    <property type="match status" value="1"/>
</dbReference>
<evidence type="ECO:0000313" key="12">
    <source>
        <dbReference type="Proteomes" id="UP001609821"/>
    </source>
</evidence>
<evidence type="ECO:0000256" key="2">
    <source>
        <dbReference type="ARBA" id="ARBA00009477"/>
    </source>
</evidence>
<sequence length="398" mass="42721">MPTETTRLFKKARSLKKLFAPLFLTALALAISACDKNPVAETKPALAKVSTEVIATAPLSVSNELSGRVVAPRVAQVSARVAGVVLKRAFTEGSEVKQGDVLFLIDPAPFKADLDSAQAALRKSEAVALQAKLQDQRYAELIEINAISRQDHDNARAAAQQANADVAANQAAVQRAKLNLGYATVTAPISGRIGRALVTEGALVGQGEVTPLARIQQLNPIHVDLTQSTRDLDNLREAFRAGELQQVGKQQAKATLIRDNGSLYPLPGKLLFTDVTVDPSTGQIILRSEFPNPDYDLLPGSFVRVRLEQAVNKEGISVPQRAVLRDSAGVAQVLLIDAYNRVQLQSVQLGSAHNDRWAVTSGLKAGDRIVTEGLQHARPGEQVQIDDPTLPLAHSTDQ</sequence>
<feature type="chain" id="PRO_5047385055" evidence="6">
    <location>
        <begin position="34"/>
        <end position="398"/>
    </location>
</feature>
<proteinExistence type="inferred from homology"/>
<dbReference type="Gene3D" id="1.10.287.470">
    <property type="entry name" value="Helix hairpin bin"/>
    <property type="match status" value="1"/>
</dbReference>
<dbReference type="InterPro" id="IPR058627">
    <property type="entry name" value="MdtA-like_C"/>
</dbReference>
<feature type="domain" description="Multidrug resistance protein MdtA-like C-terminal permuted SH3" evidence="10">
    <location>
        <begin position="316"/>
        <end position="375"/>
    </location>
</feature>
<dbReference type="RefSeq" id="WP_395247700.1">
    <property type="nucleotide sequence ID" value="NZ_JBINXA010000014.1"/>
</dbReference>
<protein>
    <submittedName>
        <fullName evidence="11">Efflux RND transporter periplasmic adaptor subunit</fullName>
    </submittedName>
</protein>
<dbReference type="EMBL" id="JBINXB010000069">
    <property type="protein sequence ID" value="MFH6569131.1"/>
    <property type="molecule type" value="Genomic_DNA"/>
</dbReference>
<evidence type="ECO:0000259" key="9">
    <source>
        <dbReference type="Pfam" id="PF25944"/>
    </source>
</evidence>
<feature type="region of interest" description="Disordered" evidence="5">
    <location>
        <begin position="378"/>
        <end position="398"/>
    </location>
</feature>
<evidence type="ECO:0000259" key="10">
    <source>
        <dbReference type="Pfam" id="PF25967"/>
    </source>
</evidence>
<dbReference type="Gene3D" id="2.40.50.100">
    <property type="match status" value="1"/>
</dbReference>
<dbReference type="Pfam" id="PF25876">
    <property type="entry name" value="HH_MFP_RND"/>
    <property type="match status" value="1"/>
</dbReference>
<keyword evidence="3" id="KW-0813">Transport</keyword>
<dbReference type="PANTHER" id="PTHR30158">
    <property type="entry name" value="ACRA/E-RELATED COMPONENT OF DRUG EFFLUX TRANSPORTER"/>
    <property type="match status" value="1"/>
</dbReference>
<dbReference type="Pfam" id="PF25944">
    <property type="entry name" value="Beta-barrel_RND"/>
    <property type="match status" value="1"/>
</dbReference>
<evidence type="ECO:0000256" key="5">
    <source>
        <dbReference type="SAM" id="MobiDB-lite"/>
    </source>
</evidence>
<dbReference type="Gene3D" id="2.40.30.170">
    <property type="match status" value="1"/>
</dbReference>
<evidence type="ECO:0000256" key="6">
    <source>
        <dbReference type="SAM" id="SignalP"/>
    </source>
</evidence>
<dbReference type="PANTHER" id="PTHR30158:SF3">
    <property type="entry name" value="MULTIDRUG EFFLUX PUMP SUBUNIT ACRA-RELATED"/>
    <property type="match status" value="1"/>
</dbReference>
<reference evidence="11 12" key="1">
    <citation type="submission" date="2024-10" db="EMBL/GenBank/DDBJ databases">
        <title>Aeromonas and Pseudomonas from the Cagarras Archipelago, Rio de Janeiro, Brazil.</title>
        <authorList>
            <person name="Canellas A.L.B."/>
            <person name="Laport M.S."/>
        </authorList>
    </citation>
    <scope>NUCLEOTIDE SEQUENCE [LARGE SCALE GENOMIC DNA]</scope>
    <source>
        <strain evidence="11 12">CPF-4</strain>
    </source>
</reference>
<evidence type="ECO:0000256" key="3">
    <source>
        <dbReference type="ARBA" id="ARBA00022448"/>
    </source>
</evidence>
<feature type="domain" description="Multidrug resistance protein MdtA-like alpha-helical hairpin" evidence="7">
    <location>
        <begin position="114"/>
        <end position="183"/>
    </location>
</feature>
<dbReference type="InterPro" id="IPR006143">
    <property type="entry name" value="RND_pump_MFP"/>
</dbReference>
<dbReference type="InterPro" id="IPR058625">
    <property type="entry name" value="MdtA-like_BSH"/>
</dbReference>
<dbReference type="InterPro" id="IPR058626">
    <property type="entry name" value="MdtA-like_b-barrel"/>
</dbReference>
<evidence type="ECO:0000256" key="1">
    <source>
        <dbReference type="ARBA" id="ARBA00004519"/>
    </source>
</evidence>
<evidence type="ECO:0000259" key="7">
    <source>
        <dbReference type="Pfam" id="PF25876"/>
    </source>
</evidence>
<evidence type="ECO:0000256" key="4">
    <source>
        <dbReference type="ARBA" id="ARBA00023054"/>
    </source>
</evidence>
<comment type="subcellular location">
    <subcellularLocation>
        <location evidence="1">Cell inner membrane</location>
        <topology evidence="1">Lipid-anchor</topology>
    </subcellularLocation>
</comment>
<dbReference type="Pfam" id="PF25967">
    <property type="entry name" value="RND-MFP_C"/>
    <property type="match status" value="1"/>
</dbReference>
<gene>
    <name evidence="11" type="ORF">ACHMWK_24530</name>
</gene>
<name>A0ABW7M5F6_9PSED</name>
<comment type="similarity">
    <text evidence="2">Belongs to the membrane fusion protein (MFP) (TC 8.A.1) family.</text>
</comment>
<dbReference type="Pfam" id="PF25917">
    <property type="entry name" value="BSH_RND"/>
    <property type="match status" value="1"/>
</dbReference>
<comment type="caution">
    <text evidence="11">The sequence shown here is derived from an EMBL/GenBank/DDBJ whole genome shotgun (WGS) entry which is preliminary data.</text>
</comment>
<keyword evidence="6" id="KW-0732">Signal</keyword>
<evidence type="ECO:0000259" key="8">
    <source>
        <dbReference type="Pfam" id="PF25917"/>
    </source>
</evidence>
<feature type="domain" description="Multidrug resistance protein MdtA-like beta-barrel" evidence="9">
    <location>
        <begin position="220"/>
        <end position="309"/>
    </location>
</feature>
<feature type="domain" description="Multidrug resistance protein MdtA-like barrel-sandwich hybrid" evidence="8">
    <location>
        <begin position="73"/>
        <end position="215"/>
    </location>
</feature>
<dbReference type="Proteomes" id="UP001609821">
    <property type="component" value="Unassembled WGS sequence"/>
</dbReference>
<keyword evidence="12" id="KW-1185">Reference proteome</keyword>
<organism evidence="11 12">
    <name type="scientific">Pseudomonas kulmbachensis</name>
    <dbReference type="NCBI Taxonomy" id="3043408"/>
    <lineage>
        <taxon>Bacteria</taxon>
        <taxon>Pseudomonadati</taxon>
        <taxon>Pseudomonadota</taxon>
        <taxon>Gammaproteobacteria</taxon>
        <taxon>Pseudomonadales</taxon>
        <taxon>Pseudomonadaceae</taxon>
        <taxon>Pseudomonas</taxon>
    </lineage>
</organism>
<accession>A0ABW7M5F6</accession>
<dbReference type="Gene3D" id="2.40.420.20">
    <property type="match status" value="1"/>
</dbReference>
<evidence type="ECO:0000313" key="11">
    <source>
        <dbReference type="EMBL" id="MFH6569131.1"/>
    </source>
</evidence>
<dbReference type="InterPro" id="IPR058624">
    <property type="entry name" value="MdtA-like_HH"/>
</dbReference>